<keyword evidence="2" id="KW-1185">Reference proteome</keyword>
<organism evidence="1 2">
    <name type="scientific">Seminavis robusta</name>
    <dbReference type="NCBI Taxonomy" id="568900"/>
    <lineage>
        <taxon>Eukaryota</taxon>
        <taxon>Sar</taxon>
        <taxon>Stramenopiles</taxon>
        <taxon>Ochrophyta</taxon>
        <taxon>Bacillariophyta</taxon>
        <taxon>Bacillariophyceae</taxon>
        <taxon>Bacillariophycidae</taxon>
        <taxon>Naviculales</taxon>
        <taxon>Naviculaceae</taxon>
        <taxon>Seminavis</taxon>
    </lineage>
</organism>
<sequence>MTLKSILRGSSSARSLKLTDKERNEDNVSFGEDTYMSYVVDLSETYRGELHFTHNEILAIRKEMKEEFLQRGYSRGLEKCVDDACGDTRERRMNHVRSILSLQREHDCDGIDDKRGIQILSSTLSQFDISEAQLRASRDSLEAFKLHTPNAVFMKAPTAEEYAKKTRRKRLCRKPSRPEYTARHLCF</sequence>
<dbReference type="AlphaFoldDB" id="A0A9N8ER31"/>
<evidence type="ECO:0000313" key="2">
    <source>
        <dbReference type="Proteomes" id="UP001153069"/>
    </source>
</evidence>
<dbReference type="EMBL" id="CAICTM010001544">
    <property type="protein sequence ID" value="CAB9524514.1"/>
    <property type="molecule type" value="Genomic_DNA"/>
</dbReference>
<accession>A0A9N8ER31</accession>
<evidence type="ECO:0000313" key="1">
    <source>
        <dbReference type="EMBL" id="CAB9524514.1"/>
    </source>
</evidence>
<gene>
    <name evidence="1" type="ORF">SEMRO_1546_G281430.1</name>
</gene>
<dbReference type="Proteomes" id="UP001153069">
    <property type="component" value="Unassembled WGS sequence"/>
</dbReference>
<proteinExistence type="predicted"/>
<reference evidence="1" key="1">
    <citation type="submission" date="2020-06" db="EMBL/GenBank/DDBJ databases">
        <authorList>
            <consortium name="Plant Systems Biology data submission"/>
        </authorList>
    </citation>
    <scope>NUCLEOTIDE SEQUENCE</scope>
    <source>
        <strain evidence="1">D6</strain>
    </source>
</reference>
<name>A0A9N8ER31_9STRA</name>
<protein>
    <submittedName>
        <fullName evidence="1">Uncharacterized protein</fullName>
    </submittedName>
</protein>
<comment type="caution">
    <text evidence="1">The sequence shown here is derived from an EMBL/GenBank/DDBJ whole genome shotgun (WGS) entry which is preliminary data.</text>
</comment>